<dbReference type="GO" id="GO:0005886">
    <property type="term" value="C:plasma membrane"/>
    <property type="evidence" value="ECO:0007669"/>
    <property type="project" value="UniProtKB-SubCell"/>
</dbReference>
<evidence type="ECO:0000313" key="10">
    <source>
        <dbReference type="EMBL" id="QYA43626.1"/>
    </source>
</evidence>
<reference evidence="11 12" key="1">
    <citation type="journal article" date="2018" name="Front. Microbiol.">
        <title>Description and Comparative Genomics of Macrococcus caseolyticus subsp. hominis subsp. nov., Macrococcus goetzii sp. nov., Macrococcus epidermidis sp. nov., and Macrococcus bohemicus sp. nov., Novel Macrococci From Human Clinical Material With Virulence Potential and Suspected Uptake of Foreign DNA by Natural Transformation.</title>
        <authorList>
            <person name="Maslanova I."/>
            <person name="Wertheimer Z."/>
            <person name="Sedlacek I."/>
            <person name="Svec P."/>
            <person name="Indrakova A."/>
            <person name="Kovarovic V."/>
            <person name="Schumann P."/>
            <person name="Sproer C."/>
            <person name="Kralova S."/>
            <person name="Sedo O."/>
            <person name="Kristofova L."/>
            <person name="Vrbovska V."/>
            <person name="Fuzik T."/>
            <person name="Petras P."/>
            <person name="Zdrahal Z."/>
            <person name="Ruzickova V."/>
            <person name="Doskar J."/>
            <person name="Pantucek R."/>
        </authorList>
    </citation>
    <scope>NUCLEOTIDE SEQUENCE [LARGE SCALE GENOMIC DNA]</scope>
    <source>
        <strain evidence="11 12">03/115</strain>
    </source>
</reference>
<evidence type="ECO:0000256" key="6">
    <source>
        <dbReference type="ARBA" id="ARBA00022989"/>
    </source>
</evidence>
<feature type="transmembrane region" description="Helical" evidence="8">
    <location>
        <begin position="44"/>
        <end position="62"/>
    </location>
</feature>
<evidence type="ECO:0000256" key="5">
    <source>
        <dbReference type="ARBA" id="ARBA00022692"/>
    </source>
</evidence>
<keyword evidence="2" id="KW-0813">Transport</keyword>
<dbReference type="Pfam" id="PF13303">
    <property type="entry name" value="PTS_EIIC_2"/>
    <property type="match status" value="1"/>
</dbReference>
<evidence type="ECO:0000313" key="12">
    <source>
        <dbReference type="Proteomes" id="UP000249579"/>
    </source>
</evidence>
<feature type="transmembrane region" description="Helical" evidence="8">
    <location>
        <begin position="175"/>
        <end position="202"/>
    </location>
</feature>
<evidence type="ECO:0000256" key="1">
    <source>
        <dbReference type="ARBA" id="ARBA00004651"/>
    </source>
</evidence>
<keyword evidence="7 8" id="KW-0472">Membrane</keyword>
<evidence type="ECO:0000313" key="13">
    <source>
        <dbReference type="Proteomes" id="UP000826802"/>
    </source>
</evidence>
<feature type="transmembrane region" description="Helical" evidence="8">
    <location>
        <begin position="21"/>
        <end position="38"/>
    </location>
</feature>
<feature type="transmembrane region" description="Helical" evidence="8">
    <location>
        <begin position="101"/>
        <end position="122"/>
    </location>
</feature>
<accession>A0A328A255</accession>
<gene>
    <name evidence="11" type="ORF">BHX94_10430</name>
    <name evidence="10" type="ORF">KYI11_11850</name>
</gene>
<dbReference type="AlphaFoldDB" id="A0A328A255"/>
<keyword evidence="6 8" id="KW-1133">Transmembrane helix</keyword>
<dbReference type="Proteomes" id="UP000826802">
    <property type="component" value="Chromosome"/>
</dbReference>
<dbReference type="GO" id="GO:0008982">
    <property type="term" value="F:protein-N(PI)-phosphohistidine-sugar phosphotransferase activity"/>
    <property type="evidence" value="ECO:0007669"/>
    <property type="project" value="InterPro"/>
</dbReference>
<feature type="transmembrane region" description="Helical" evidence="8">
    <location>
        <begin position="134"/>
        <end position="155"/>
    </location>
</feature>
<evidence type="ECO:0000256" key="7">
    <source>
        <dbReference type="ARBA" id="ARBA00023136"/>
    </source>
</evidence>
<evidence type="ECO:0000313" key="11">
    <source>
        <dbReference type="EMBL" id="RAK48601.1"/>
    </source>
</evidence>
<keyword evidence="5 8" id="KW-0812">Transmembrane</keyword>
<evidence type="ECO:0000256" key="4">
    <source>
        <dbReference type="ARBA" id="ARBA00022597"/>
    </source>
</evidence>
<comment type="subcellular location">
    <subcellularLocation>
        <location evidence="1">Cell membrane</location>
        <topology evidence="1">Multi-pass membrane protein</topology>
    </subcellularLocation>
</comment>
<organism evidence="11 12">
    <name type="scientific">Macrococcoides bohemicum</name>
    <dbReference type="NCBI Taxonomy" id="1903056"/>
    <lineage>
        <taxon>Bacteria</taxon>
        <taxon>Bacillati</taxon>
        <taxon>Bacillota</taxon>
        <taxon>Bacilli</taxon>
        <taxon>Bacillales</taxon>
        <taxon>Staphylococcaceae</taxon>
        <taxon>Macrococcoides</taxon>
    </lineage>
</organism>
<feature type="transmembrane region" description="Helical" evidence="8">
    <location>
        <begin position="209"/>
        <end position="228"/>
    </location>
</feature>
<feature type="transmembrane region" description="Helical" evidence="8">
    <location>
        <begin position="257"/>
        <end position="275"/>
    </location>
</feature>
<feature type="transmembrane region" description="Helical" evidence="8">
    <location>
        <begin position="282"/>
        <end position="299"/>
    </location>
</feature>
<dbReference type="GO" id="GO:0009401">
    <property type="term" value="P:phosphoenolpyruvate-dependent sugar phosphotransferase system"/>
    <property type="evidence" value="ECO:0007669"/>
    <property type="project" value="InterPro"/>
</dbReference>
<evidence type="ECO:0000259" key="9">
    <source>
        <dbReference type="Pfam" id="PF13303"/>
    </source>
</evidence>
<dbReference type="Proteomes" id="UP000249579">
    <property type="component" value="Unassembled WGS sequence"/>
</dbReference>
<evidence type="ECO:0000256" key="2">
    <source>
        <dbReference type="ARBA" id="ARBA00022448"/>
    </source>
</evidence>
<keyword evidence="13" id="KW-1185">Reference proteome</keyword>
<keyword evidence="3" id="KW-1003">Cell membrane</keyword>
<sequence length="346" mass="35598">MIMEHEMSKKAYFKDRFEKGAQGISAGIFVSLGVGMLLKSLGGLLHIDLLVLFGTISMLILAPALGGAIAYSLGANGITLVSAMVAATIGGNALKEVNGVFTIQTGLPIGAIIGAIVATYVGKKVTGKTILDMMAVPTSAVLVGSVVGYYLARVVEPALVVISKSIAQSVEGQPLISSVVIALVFAVIVMTPASSAALVIVLQLDPASSAAALVGISAQFVGYTAMGLKDNDLGGFLAQLVCTPKVQFPNIVNNPKIMVAPLAAAAISGPVAILGFHLGVPYEIGGIGLCGFIAPMQILNDQGVVPFTQFMIAGVLLPLVVTYVLHYGVARRFNHVKAGDLALEIK</sequence>
<feature type="domain" description="Phosphotransferase system EIIC" evidence="9">
    <location>
        <begin position="19"/>
        <end position="342"/>
    </location>
</feature>
<reference evidence="10 13" key="2">
    <citation type="submission" date="2021-07" db="EMBL/GenBank/DDBJ databases">
        <title>Prevalence and characterization of methicillin-resistant Macrococcus spp. in food producing animals and meat in Switzerland in 2019.</title>
        <authorList>
            <person name="Keller J.E."/>
            <person name="Schwendener S."/>
            <person name="Neuenschwander J."/>
            <person name="Overesch G."/>
            <person name="Perreten V."/>
        </authorList>
    </citation>
    <scope>NUCLEOTIDE SEQUENCE [LARGE SCALE GENOMIC DNA]</scope>
    <source>
        <strain evidence="10 13">19Msa0936</strain>
    </source>
</reference>
<dbReference type="EMBL" id="CP079981">
    <property type="protein sequence ID" value="QYA43626.1"/>
    <property type="molecule type" value="Genomic_DNA"/>
</dbReference>
<evidence type="ECO:0000256" key="8">
    <source>
        <dbReference type="SAM" id="Phobius"/>
    </source>
</evidence>
<evidence type="ECO:0000256" key="3">
    <source>
        <dbReference type="ARBA" id="ARBA00022475"/>
    </source>
</evidence>
<name>A0A328A255_9STAP</name>
<dbReference type="InterPro" id="IPR003352">
    <property type="entry name" value="PTS_EIIC"/>
</dbReference>
<dbReference type="EMBL" id="PZJG01000008">
    <property type="protein sequence ID" value="RAK48601.1"/>
    <property type="molecule type" value="Genomic_DNA"/>
</dbReference>
<feature type="transmembrane region" description="Helical" evidence="8">
    <location>
        <begin position="305"/>
        <end position="325"/>
    </location>
</feature>
<dbReference type="OrthoDB" id="396983at2"/>
<keyword evidence="4 11" id="KW-0762">Sugar transport</keyword>
<protein>
    <submittedName>
        <fullName evidence="11">PTS sugar transporter subunit IIC</fullName>
    </submittedName>
</protein>
<proteinExistence type="predicted"/>